<feature type="transmembrane region" description="Helical" evidence="6">
    <location>
        <begin position="163"/>
        <end position="180"/>
    </location>
</feature>
<keyword evidence="2" id="KW-1003">Cell membrane</keyword>
<keyword evidence="5 6" id="KW-0472">Membrane</keyword>
<evidence type="ECO:0000256" key="2">
    <source>
        <dbReference type="ARBA" id="ARBA00022475"/>
    </source>
</evidence>
<keyword evidence="4 6" id="KW-1133">Transmembrane helix</keyword>
<keyword evidence="8" id="KW-1185">Reference proteome</keyword>
<gene>
    <name evidence="7" type="primary">gldF</name>
    <name evidence="7" type="ORF">QM480_15180</name>
</gene>
<protein>
    <submittedName>
        <fullName evidence="7">Gliding motility-associated ABC transporter permease subunit GldF</fullName>
    </submittedName>
</protein>
<reference evidence="7 8" key="1">
    <citation type="submission" date="2023-05" db="EMBL/GenBank/DDBJ databases">
        <title>Novel species of genus Flectobacillus isolated from stream in China.</title>
        <authorList>
            <person name="Lu H."/>
        </authorList>
    </citation>
    <scope>NUCLEOTIDE SEQUENCE [LARGE SCALE GENOMIC DNA]</scope>
    <source>
        <strain evidence="7 8">DC10W</strain>
    </source>
</reference>
<dbReference type="NCBIfam" id="TIGR03518">
    <property type="entry name" value="ABC_perm_GldF"/>
    <property type="match status" value="1"/>
</dbReference>
<dbReference type="InterPro" id="IPR051449">
    <property type="entry name" value="ABC-2_transporter_component"/>
</dbReference>
<evidence type="ECO:0000313" key="7">
    <source>
        <dbReference type="EMBL" id="MDI9865685.1"/>
    </source>
</evidence>
<sequence length="239" mass="26540">MFQIFQKEVNSFLNSLIGYIVIGVFLTATGLFVWFFKDNVLDYGFADLTSFFQVAPFIFLFLIPAITMRAFSEEFKTGTIELLFTKPLGAWEIVLGKYLASCCLILLALLPTLLYYYSIYQLGNPQGNIDSAAVITSYIGLFFLGCVFAALGIFSSSLTDNQVVAFVIGFVLCLILYYGIGKLAELSLMGSFGYILAQIGLDYQFDALSRGLIDSRNILYFVSVIAIALWGTTLKVTQK</sequence>
<proteinExistence type="predicted"/>
<feature type="transmembrane region" description="Helical" evidence="6">
    <location>
        <begin position="217"/>
        <end position="236"/>
    </location>
</feature>
<dbReference type="Pfam" id="PF12679">
    <property type="entry name" value="ABC2_membrane_2"/>
    <property type="match status" value="1"/>
</dbReference>
<dbReference type="PANTHER" id="PTHR30294:SF29">
    <property type="entry name" value="MULTIDRUG ABC TRANSPORTER PERMEASE YBHS-RELATED"/>
    <property type="match status" value="1"/>
</dbReference>
<dbReference type="PANTHER" id="PTHR30294">
    <property type="entry name" value="MEMBRANE COMPONENT OF ABC TRANSPORTER YHHJ-RELATED"/>
    <property type="match status" value="1"/>
</dbReference>
<evidence type="ECO:0000313" key="8">
    <source>
        <dbReference type="Proteomes" id="UP001236569"/>
    </source>
</evidence>
<evidence type="ECO:0000256" key="1">
    <source>
        <dbReference type="ARBA" id="ARBA00004651"/>
    </source>
</evidence>
<organism evidence="7 8">
    <name type="scientific">Flectobacillus longus</name>
    <dbReference type="NCBI Taxonomy" id="2984207"/>
    <lineage>
        <taxon>Bacteria</taxon>
        <taxon>Pseudomonadati</taxon>
        <taxon>Bacteroidota</taxon>
        <taxon>Cytophagia</taxon>
        <taxon>Cytophagales</taxon>
        <taxon>Flectobacillaceae</taxon>
        <taxon>Flectobacillus</taxon>
    </lineage>
</organism>
<feature type="transmembrane region" description="Helical" evidence="6">
    <location>
        <begin position="12"/>
        <end position="36"/>
    </location>
</feature>
<dbReference type="RefSeq" id="WP_283328421.1">
    <property type="nucleotide sequence ID" value="NZ_JASHIC010000020.1"/>
</dbReference>
<feature type="transmembrane region" description="Helical" evidence="6">
    <location>
        <begin position="48"/>
        <end position="66"/>
    </location>
</feature>
<dbReference type="Proteomes" id="UP001236569">
    <property type="component" value="Unassembled WGS sequence"/>
</dbReference>
<accession>A0ABT6YQ29</accession>
<dbReference type="EMBL" id="JASHID010000011">
    <property type="protein sequence ID" value="MDI9865685.1"/>
    <property type="molecule type" value="Genomic_DNA"/>
</dbReference>
<evidence type="ECO:0000256" key="5">
    <source>
        <dbReference type="ARBA" id="ARBA00023136"/>
    </source>
</evidence>
<evidence type="ECO:0000256" key="3">
    <source>
        <dbReference type="ARBA" id="ARBA00022692"/>
    </source>
</evidence>
<evidence type="ECO:0000256" key="4">
    <source>
        <dbReference type="ARBA" id="ARBA00022989"/>
    </source>
</evidence>
<keyword evidence="3 6" id="KW-0812">Transmembrane</keyword>
<feature type="transmembrane region" description="Helical" evidence="6">
    <location>
        <begin position="98"/>
        <end position="119"/>
    </location>
</feature>
<feature type="transmembrane region" description="Helical" evidence="6">
    <location>
        <begin position="131"/>
        <end position="151"/>
    </location>
</feature>
<comment type="caution">
    <text evidence="7">The sequence shown here is derived from an EMBL/GenBank/DDBJ whole genome shotgun (WGS) entry which is preliminary data.</text>
</comment>
<name>A0ABT6YQ29_9BACT</name>
<evidence type="ECO:0000256" key="6">
    <source>
        <dbReference type="SAM" id="Phobius"/>
    </source>
</evidence>
<comment type="subcellular location">
    <subcellularLocation>
        <location evidence="1">Cell membrane</location>
        <topology evidence="1">Multi-pass membrane protein</topology>
    </subcellularLocation>
</comment>
<dbReference type="InterPro" id="IPR019860">
    <property type="entry name" value="Motility-assoc_ABC_perm_GldF"/>
</dbReference>